<feature type="compositionally biased region" description="Basic and acidic residues" evidence="1">
    <location>
        <begin position="10"/>
        <end position="20"/>
    </location>
</feature>
<protein>
    <submittedName>
        <fullName evidence="2">Uncharacterized protein</fullName>
    </submittedName>
</protein>
<sequence>MHVTLYGGPHDGRTLDADPDETLRLPVLERRADGGPPDLGELAVYAWRGRRDAAGDRIFEIEA</sequence>
<feature type="region of interest" description="Disordered" evidence="1">
    <location>
        <begin position="1"/>
        <end position="20"/>
    </location>
</feature>
<gene>
    <name evidence="2" type="primary">36</name>
    <name evidence="2" type="ORF">SEA_FINKLE_36</name>
</gene>
<dbReference type="EMBL" id="ON456347">
    <property type="protein sequence ID" value="UTN92953.1"/>
    <property type="molecule type" value="Genomic_DNA"/>
</dbReference>
<organism evidence="2 3">
    <name type="scientific">Gordonia phage Finkle</name>
    <dbReference type="NCBI Taxonomy" id="2926099"/>
    <lineage>
        <taxon>Viruses</taxon>
        <taxon>Duplodnaviria</taxon>
        <taxon>Heunggongvirae</taxon>
        <taxon>Uroviricota</taxon>
        <taxon>Caudoviricetes</taxon>
        <taxon>Finkelvirus</taxon>
        <taxon>Finkelvirus finkel</taxon>
    </lineage>
</organism>
<evidence type="ECO:0000313" key="2">
    <source>
        <dbReference type="EMBL" id="UTN92953.1"/>
    </source>
</evidence>
<dbReference type="RefSeq" id="YP_010754349.1">
    <property type="nucleotide sequence ID" value="NC_073459.1"/>
</dbReference>
<dbReference type="Proteomes" id="UP001060355">
    <property type="component" value="Segment"/>
</dbReference>
<name>A0A9E7NHK3_9CAUD</name>
<dbReference type="KEGG" id="vg:80018981"/>
<proteinExistence type="predicted"/>
<evidence type="ECO:0000256" key="1">
    <source>
        <dbReference type="SAM" id="MobiDB-lite"/>
    </source>
</evidence>
<reference evidence="2" key="1">
    <citation type="submission" date="2022-05" db="EMBL/GenBank/DDBJ databases">
        <authorList>
            <person name="Ashby S."/>
            <person name="Bressette G."/>
            <person name="Brown S."/>
            <person name="Charles S."/>
            <person name="Neely M.N."/>
            <person name="Molloy S.D."/>
            <person name="Garlena R.A."/>
            <person name="Russell D.A."/>
            <person name="Jacobs-Sera D."/>
            <person name="Hatfull G.F."/>
        </authorList>
    </citation>
    <scope>NUCLEOTIDE SEQUENCE</scope>
</reference>
<dbReference type="GeneID" id="80018981"/>
<keyword evidence="3" id="KW-1185">Reference proteome</keyword>
<evidence type="ECO:0000313" key="3">
    <source>
        <dbReference type="Proteomes" id="UP001060355"/>
    </source>
</evidence>
<accession>A0A9E7NHK3</accession>